<protein>
    <recommendedName>
        <fullName evidence="9 10">Protein translocase subunit SecY</fullName>
    </recommendedName>
</protein>
<keyword evidence="13" id="KW-1185">Reference proteome</keyword>
<comment type="function">
    <text evidence="10">The central subunit of the protein translocation channel SecYEG. Consists of two halves formed by TMs 1-5 and 6-10. These two domains form a lateral gate at the front which open onto the bilayer between TMs 2 and 7, and are clamped together by SecE at the back. The channel is closed by both a pore ring composed of hydrophobic SecY resides and a short helix (helix 2A) on the extracellular side of the membrane which forms a plug. The plug probably moves laterally to allow the channel to open. The ring and the pore may move independently.</text>
</comment>
<evidence type="ECO:0000256" key="2">
    <source>
        <dbReference type="ARBA" id="ARBA00005751"/>
    </source>
</evidence>
<dbReference type="Pfam" id="PF00344">
    <property type="entry name" value="SecY"/>
    <property type="match status" value="1"/>
</dbReference>
<sequence>MASAADQMGAGLSLANFSQATELKKRLWFTLGALIIFRMLSYVPLPGIDPTALGLLAKSTSGGVLDFFNSFSGGSLKRMSVTALGVMPYITASIVVQLATSLSPQLAAIKKEGESGRKKLNQYTRYGTVGLTAVQGYFLAAGLEAIGANQGVQAVVMPGMIFRIAAVVSLIGGTMFLMWLGEQITTRGIGNGISLIIMAGIVANLPVTLAQLFEGGRSGSVNPLTIVVVIAAVTGLILFICFMERAQRRILIQYPKRQTARGVHADRSHLPLKINTAGVIPPIFASSLLLMPLTISQFAGNRVSGESTWGDIILTLNQYLQHGSLLYMLLYGTGIVFFSFFYTAVVFNPEETADNLKRYGGFIPGIRPGKNTEVYLDYVLTRITVIGAAYLALICLLPEYLIAQMGISFLLGGTSLLIVVNVTMDTVAQIQSHLLAHQYGDLIKKAKLKGGRLRQ</sequence>
<accession>A0A4R6FHM6</accession>
<dbReference type="EMBL" id="SNWD01000009">
    <property type="protein sequence ID" value="TDN80707.1"/>
    <property type="molecule type" value="Genomic_DNA"/>
</dbReference>
<dbReference type="SUPFAM" id="SSF103491">
    <property type="entry name" value="Preprotein translocase SecY subunit"/>
    <property type="match status" value="1"/>
</dbReference>
<evidence type="ECO:0000256" key="11">
    <source>
        <dbReference type="RuleBase" id="RU004349"/>
    </source>
</evidence>
<dbReference type="GO" id="GO:0065002">
    <property type="term" value="P:intracellular protein transmembrane transport"/>
    <property type="evidence" value="ECO:0007669"/>
    <property type="project" value="UniProtKB-UniRule"/>
</dbReference>
<dbReference type="AlphaFoldDB" id="A0A4R6FHM6"/>
<feature type="transmembrane region" description="Helical" evidence="10">
    <location>
        <begin position="325"/>
        <end position="347"/>
    </location>
</feature>
<evidence type="ECO:0000256" key="10">
    <source>
        <dbReference type="HAMAP-Rule" id="MF_01465"/>
    </source>
</evidence>
<gene>
    <name evidence="10" type="primary">secY</name>
    <name evidence="12" type="ORF">EV664_10997</name>
</gene>
<dbReference type="PANTHER" id="PTHR10906">
    <property type="entry name" value="SECY/SEC61-ALPHA FAMILY MEMBER"/>
    <property type="match status" value="1"/>
</dbReference>
<feature type="transmembrane region" description="Helical" evidence="10">
    <location>
        <begin position="224"/>
        <end position="243"/>
    </location>
</feature>
<evidence type="ECO:0000313" key="12">
    <source>
        <dbReference type="EMBL" id="TDN80707.1"/>
    </source>
</evidence>
<evidence type="ECO:0000256" key="8">
    <source>
        <dbReference type="ARBA" id="ARBA00023136"/>
    </source>
</evidence>
<dbReference type="Gene3D" id="1.10.3370.10">
    <property type="entry name" value="SecY subunit domain"/>
    <property type="match status" value="1"/>
</dbReference>
<evidence type="ECO:0000256" key="1">
    <source>
        <dbReference type="ARBA" id="ARBA00004141"/>
    </source>
</evidence>
<keyword evidence="3 10" id="KW-0813">Transport</keyword>
<keyword evidence="8 10" id="KW-0472">Membrane</keyword>
<evidence type="ECO:0000313" key="13">
    <source>
        <dbReference type="Proteomes" id="UP000295493"/>
    </source>
</evidence>
<name>A0A4R6FHM6_9SPHN</name>
<keyword evidence="6 10" id="KW-1133">Transmembrane helix</keyword>
<keyword evidence="5 10" id="KW-0653">Protein transport</keyword>
<dbReference type="GO" id="GO:0005886">
    <property type="term" value="C:plasma membrane"/>
    <property type="evidence" value="ECO:0007669"/>
    <property type="project" value="UniProtKB-SubCell"/>
</dbReference>
<evidence type="ECO:0000256" key="7">
    <source>
        <dbReference type="ARBA" id="ARBA00023010"/>
    </source>
</evidence>
<comment type="caution">
    <text evidence="12">The sequence shown here is derived from an EMBL/GenBank/DDBJ whole genome shotgun (WGS) entry which is preliminary data.</text>
</comment>
<dbReference type="NCBIfam" id="TIGR00967">
    <property type="entry name" value="3a0501s007"/>
    <property type="match status" value="1"/>
</dbReference>
<evidence type="ECO:0000256" key="4">
    <source>
        <dbReference type="ARBA" id="ARBA00022692"/>
    </source>
</evidence>
<dbReference type="InterPro" id="IPR026593">
    <property type="entry name" value="SecY"/>
</dbReference>
<dbReference type="Proteomes" id="UP000295493">
    <property type="component" value="Unassembled WGS sequence"/>
</dbReference>
<evidence type="ECO:0000256" key="3">
    <source>
        <dbReference type="ARBA" id="ARBA00022448"/>
    </source>
</evidence>
<reference evidence="12 13" key="1">
    <citation type="submission" date="2019-03" db="EMBL/GenBank/DDBJ databases">
        <title>Genomic Encyclopedia of Type Strains, Phase IV (KMG-IV): sequencing the most valuable type-strain genomes for metagenomic binning, comparative biology and taxonomic classification.</title>
        <authorList>
            <person name="Goeker M."/>
        </authorList>
    </citation>
    <scope>NUCLEOTIDE SEQUENCE [LARGE SCALE GENOMIC DNA]</scope>
    <source>
        <strain evidence="12 13">DSM 25059</strain>
    </source>
</reference>
<feature type="transmembrane region" description="Helical" evidence="10">
    <location>
        <begin position="192"/>
        <end position="212"/>
    </location>
</feature>
<feature type="transmembrane region" description="Helical" evidence="10">
    <location>
        <begin position="123"/>
        <end position="140"/>
    </location>
</feature>
<organism evidence="12 13">
    <name type="scientific">Stakelama pacifica</name>
    <dbReference type="NCBI Taxonomy" id="517720"/>
    <lineage>
        <taxon>Bacteria</taxon>
        <taxon>Pseudomonadati</taxon>
        <taxon>Pseudomonadota</taxon>
        <taxon>Alphaproteobacteria</taxon>
        <taxon>Sphingomonadales</taxon>
        <taxon>Sphingomonadaceae</taxon>
        <taxon>Stakelama</taxon>
    </lineage>
</organism>
<dbReference type="InterPro" id="IPR002208">
    <property type="entry name" value="SecY/SEC61-alpha"/>
</dbReference>
<dbReference type="RefSeq" id="WP_133496176.1">
    <property type="nucleotide sequence ID" value="NZ_BMLU01000009.1"/>
</dbReference>
<dbReference type="FunFam" id="1.10.3370.10:FF:000001">
    <property type="entry name" value="Preprotein translocase subunit SecY"/>
    <property type="match status" value="1"/>
</dbReference>
<dbReference type="InterPro" id="IPR023201">
    <property type="entry name" value="SecY_dom_sf"/>
</dbReference>
<dbReference type="InterPro" id="IPR030659">
    <property type="entry name" value="SecY_CS"/>
</dbReference>
<proteinExistence type="inferred from homology"/>
<feature type="transmembrane region" description="Helical" evidence="10">
    <location>
        <begin position="27"/>
        <end position="45"/>
    </location>
</feature>
<dbReference type="PRINTS" id="PR00303">
    <property type="entry name" value="SECYTRNLCASE"/>
</dbReference>
<evidence type="ECO:0000256" key="5">
    <source>
        <dbReference type="ARBA" id="ARBA00022927"/>
    </source>
</evidence>
<dbReference type="PROSITE" id="PS00756">
    <property type="entry name" value="SECY_2"/>
    <property type="match status" value="1"/>
</dbReference>
<comment type="subunit">
    <text evidence="10">Component of the Sec protein translocase complex. Heterotrimer consisting of SecY, SecE and SecG subunits. The heterotrimers can form oligomers, although 1 heterotrimer is thought to be able to translocate proteins. Interacts with the ribosome. Interacts with SecDF, and other proteins may be involved. Interacts with SecA.</text>
</comment>
<dbReference type="OrthoDB" id="9809248at2"/>
<keyword evidence="10" id="KW-1003">Cell membrane</keyword>
<comment type="caution">
    <text evidence="10">Lacks conserved residue(s) required for the propagation of feature annotation.</text>
</comment>
<dbReference type="GO" id="GO:0043952">
    <property type="term" value="P:protein transport by the Sec complex"/>
    <property type="evidence" value="ECO:0007669"/>
    <property type="project" value="UniProtKB-UniRule"/>
</dbReference>
<evidence type="ECO:0000256" key="9">
    <source>
        <dbReference type="ARBA" id="ARBA00039733"/>
    </source>
</evidence>
<dbReference type="GO" id="GO:0006605">
    <property type="term" value="P:protein targeting"/>
    <property type="evidence" value="ECO:0007669"/>
    <property type="project" value="UniProtKB-UniRule"/>
</dbReference>
<feature type="transmembrane region" description="Helical" evidence="10">
    <location>
        <begin position="379"/>
        <end position="398"/>
    </location>
</feature>
<feature type="transmembrane region" description="Helical" evidence="10">
    <location>
        <begin position="81"/>
        <end position="102"/>
    </location>
</feature>
<comment type="similarity">
    <text evidence="2 10 11">Belongs to the SecY/SEC61-alpha family.</text>
</comment>
<keyword evidence="4 10" id="KW-0812">Transmembrane</keyword>
<feature type="transmembrane region" description="Helical" evidence="10">
    <location>
        <begin position="160"/>
        <end position="180"/>
    </location>
</feature>
<dbReference type="HAMAP" id="MF_01465">
    <property type="entry name" value="SecY"/>
    <property type="match status" value="1"/>
</dbReference>
<dbReference type="PIRSF" id="PIRSF004557">
    <property type="entry name" value="SecY"/>
    <property type="match status" value="1"/>
</dbReference>
<keyword evidence="7 10" id="KW-0811">Translocation</keyword>
<evidence type="ECO:0000256" key="6">
    <source>
        <dbReference type="ARBA" id="ARBA00022989"/>
    </source>
</evidence>
<comment type="subcellular location">
    <subcellularLocation>
        <location evidence="10">Cell membrane</location>
        <topology evidence="10">Multi-pass membrane protein</topology>
    </subcellularLocation>
    <subcellularLocation>
        <location evidence="1">Membrane</location>
        <topology evidence="1">Multi-pass membrane protein</topology>
    </subcellularLocation>
</comment>
<feature type="transmembrane region" description="Helical" evidence="10">
    <location>
        <begin position="405"/>
        <end position="424"/>
    </location>
</feature>